<comment type="caution">
    <text evidence="6">The sequence shown here is derived from an EMBL/GenBank/DDBJ whole genome shotgun (WGS) entry which is preliminary data.</text>
</comment>
<comment type="similarity">
    <text evidence="1">Belongs to the bacterial solute-binding protein 5 family.</text>
</comment>
<name>A0ABS6EAT2_9FIRM</name>
<dbReference type="PROSITE" id="PS51257">
    <property type="entry name" value="PROKAR_LIPOPROTEIN"/>
    <property type="match status" value="1"/>
</dbReference>
<evidence type="ECO:0000256" key="2">
    <source>
        <dbReference type="ARBA" id="ARBA00022448"/>
    </source>
</evidence>
<dbReference type="CDD" id="cd08513">
    <property type="entry name" value="PBP2_thermophilic_Hb8_like"/>
    <property type="match status" value="1"/>
</dbReference>
<dbReference type="InterPro" id="IPR000914">
    <property type="entry name" value="SBP_5_dom"/>
</dbReference>
<dbReference type="EMBL" id="JAHLPM010000023">
    <property type="protein sequence ID" value="MBU5440042.1"/>
    <property type="molecule type" value="Genomic_DNA"/>
</dbReference>
<dbReference type="PIRSF" id="PIRSF002741">
    <property type="entry name" value="MppA"/>
    <property type="match status" value="1"/>
</dbReference>
<dbReference type="RefSeq" id="WP_216521982.1">
    <property type="nucleotide sequence ID" value="NZ_JAHLPM010000023.1"/>
</dbReference>
<feature type="chain" id="PRO_5046032555" evidence="4">
    <location>
        <begin position="22"/>
        <end position="581"/>
    </location>
</feature>
<sequence length="581" mass="66600">MRYKKCLSLVLIVLIVLTATGCNKDNIVKDNFSNQEDKKEQIEYSPVEGGQIALPLTTFNTLNPLMTENDSYYFFSKLIFESLFEFDSNLNIANKLADSYSIKDGGRVINIKLKDNVLWHDGEKFTAEDVAFTVNTIKYASNDTIYKKIFSSALGSYNNSDISRIMDVRILDNYNIDIVFDRSFSNNLETLTFPIIPKHKFTQGKEDKNAYIKAIELKEYTPIGTGPYKFVSYEKLKTVNLEANENYREGKPYINKVVGKVLENEDLTLTAFETGQIDVTTSIGVDWEKYDQSNRVKILEFVSPNYEFLGFNFNKEIFKGEKGQGLRKAIAYGIDRQSIIQKVYLGHGTQTDVPIHPDSWLISEDSNIYGFNQGKAKEELAKLGFKDTDKDGILEDENGKKLSITLTTNSYNSLRLKAAEMIASDLKKIGIEVIKDFDENLPNNLTEEMVQKQWEQINEKINKGNFDVALLGWRLSVIPELSFAFHTSQIKYNTNIIKYSNETMDQLLVEAFNASTRDDKIKAYGNLQSFITKDLPYVSLFFKNKALLVDKKIIGDMNPNFYNPYEGIEKWYIPKEFQQEN</sequence>
<accession>A0ABS6EAT2</accession>
<proteinExistence type="inferred from homology"/>
<evidence type="ECO:0000313" key="6">
    <source>
        <dbReference type="EMBL" id="MBU5440042.1"/>
    </source>
</evidence>
<dbReference type="InterPro" id="IPR030678">
    <property type="entry name" value="Peptide/Ni-bd"/>
</dbReference>
<gene>
    <name evidence="6" type="ORF">KQI42_18705</name>
</gene>
<evidence type="ECO:0000256" key="1">
    <source>
        <dbReference type="ARBA" id="ARBA00005695"/>
    </source>
</evidence>
<keyword evidence="3 4" id="KW-0732">Signal</keyword>
<dbReference type="InterPro" id="IPR039424">
    <property type="entry name" value="SBP_5"/>
</dbReference>
<feature type="signal peptide" evidence="4">
    <location>
        <begin position="1"/>
        <end position="21"/>
    </location>
</feature>
<dbReference type="Pfam" id="PF00496">
    <property type="entry name" value="SBP_bac_5"/>
    <property type="match status" value="1"/>
</dbReference>
<evidence type="ECO:0000256" key="3">
    <source>
        <dbReference type="ARBA" id="ARBA00022729"/>
    </source>
</evidence>
<evidence type="ECO:0000259" key="5">
    <source>
        <dbReference type="Pfam" id="PF00496"/>
    </source>
</evidence>
<feature type="domain" description="Solute-binding protein family 5" evidence="5">
    <location>
        <begin position="92"/>
        <end position="483"/>
    </location>
</feature>
<dbReference type="Proteomes" id="UP000749471">
    <property type="component" value="Unassembled WGS sequence"/>
</dbReference>
<evidence type="ECO:0000256" key="4">
    <source>
        <dbReference type="SAM" id="SignalP"/>
    </source>
</evidence>
<keyword evidence="7" id="KW-1185">Reference proteome</keyword>
<dbReference type="PANTHER" id="PTHR30290">
    <property type="entry name" value="PERIPLASMIC BINDING COMPONENT OF ABC TRANSPORTER"/>
    <property type="match status" value="1"/>
</dbReference>
<protein>
    <submittedName>
        <fullName evidence="6">Peptide ABC transporter substrate-binding protein</fullName>
    </submittedName>
</protein>
<organism evidence="6 7">
    <name type="scientific">Tissierella simiarum</name>
    <dbReference type="NCBI Taxonomy" id="2841534"/>
    <lineage>
        <taxon>Bacteria</taxon>
        <taxon>Bacillati</taxon>
        <taxon>Bacillota</taxon>
        <taxon>Tissierellia</taxon>
        <taxon>Tissierellales</taxon>
        <taxon>Tissierellaceae</taxon>
        <taxon>Tissierella</taxon>
    </lineage>
</organism>
<evidence type="ECO:0000313" key="7">
    <source>
        <dbReference type="Proteomes" id="UP000749471"/>
    </source>
</evidence>
<keyword evidence="2" id="KW-0813">Transport</keyword>
<reference evidence="6 7" key="1">
    <citation type="submission" date="2021-06" db="EMBL/GenBank/DDBJ databases">
        <authorList>
            <person name="Sun Q."/>
            <person name="Li D."/>
        </authorList>
    </citation>
    <scope>NUCLEOTIDE SEQUENCE [LARGE SCALE GENOMIC DNA]</scope>
    <source>
        <strain evidence="6 7">MSJ-40</strain>
    </source>
</reference>
<dbReference type="PANTHER" id="PTHR30290:SF9">
    <property type="entry name" value="OLIGOPEPTIDE-BINDING PROTEIN APPA"/>
    <property type="match status" value="1"/>
</dbReference>